<protein>
    <submittedName>
        <fullName evidence="5">ABC transporter</fullName>
    </submittedName>
</protein>
<dbReference type="SMART" id="SM00382">
    <property type="entry name" value="AAA"/>
    <property type="match status" value="1"/>
</dbReference>
<dbReference type="EMBL" id="AOIQ01000010">
    <property type="protein sequence ID" value="ELZ12030.1"/>
    <property type="molecule type" value="Genomic_DNA"/>
</dbReference>
<dbReference type="STRING" id="1227490.C479_06297"/>
<gene>
    <name evidence="5" type="ORF">C479_06297</name>
</gene>
<dbReference type="PROSITE" id="PS50893">
    <property type="entry name" value="ABC_TRANSPORTER_2"/>
    <property type="match status" value="1"/>
</dbReference>
<keyword evidence="6" id="KW-1185">Reference proteome</keyword>
<evidence type="ECO:0000313" key="5">
    <source>
        <dbReference type="EMBL" id="ELZ12030.1"/>
    </source>
</evidence>
<dbReference type="RefSeq" id="WP_007699504.1">
    <property type="nucleotide sequence ID" value="NZ_AOIQ01000010.1"/>
</dbReference>
<evidence type="ECO:0000259" key="4">
    <source>
        <dbReference type="PROSITE" id="PS50893"/>
    </source>
</evidence>
<feature type="region of interest" description="Disordered" evidence="3">
    <location>
        <begin position="1"/>
        <end position="54"/>
    </location>
</feature>
<feature type="compositionally biased region" description="Polar residues" evidence="3">
    <location>
        <begin position="7"/>
        <end position="24"/>
    </location>
</feature>
<organism evidence="5 6">
    <name type="scientific">Halovivax asiaticus JCM 14624</name>
    <dbReference type="NCBI Taxonomy" id="1227490"/>
    <lineage>
        <taxon>Archaea</taxon>
        <taxon>Methanobacteriati</taxon>
        <taxon>Methanobacteriota</taxon>
        <taxon>Stenosarchaea group</taxon>
        <taxon>Halobacteria</taxon>
        <taxon>Halobacteriales</taxon>
        <taxon>Natrialbaceae</taxon>
        <taxon>Halovivax</taxon>
    </lineage>
</organism>
<dbReference type="SUPFAM" id="SSF52540">
    <property type="entry name" value="P-loop containing nucleoside triphosphate hydrolases"/>
    <property type="match status" value="1"/>
</dbReference>
<feature type="domain" description="ABC transporter" evidence="4">
    <location>
        <begin position="68"/>
        <end position="282"/>
    </location>
</feature>
<comment type="caution">
    <text evidence="5">The sequence shown here is derived from an EMBL/GenBank/DDBJ whole genome shotgun (WGS) entry which is preliminary data.</text>
</comment>
<feature type="compositionally biased region" description="Basic and acidic residues" evidence="3">
    <location>
        <begin position="32"/>
        <end position="52"/>
    </location>
</feature>
<dbReference type="InterPro" id="IPR027417">
    <property type="entry name" value="P-loop_NTPase"/>
</dbReference>
<evidence type="ECO:0000313" key="6">
    <source>
        <dbReference type="Proteomes" id="UP000011560"/>
    </source>
</evidence>
<keyword evidence="2" id="KW-0067">ATP-binding</keyword>
<dbReference type="GO" id="GO:0005524">
    <property type="term" value="F:ATP binding"/>
    <property type="evidence" value="ECO:0007669"/>
    <property type="project" value="UniProtKB-KW"/>
</dbReference>
<dbReference type="PANTHER" id="PTHR43038">
    <property type="entry name" value="ATP-BINDING CASSETTE, SUB-FAMILY H, MEMBER 1"/>
    <property type="match status" value="1"/>
</dbReference>
<evidence type="ECO:0000256" key="1">
    <source>
        <dbReference type="ARBA" id="ARBA00022741"/>
    </source>
</evidence>
<sequence length="282" mass="30537">MVDHDNTGSTGDDSASQVPDSPSTAPGAIPPGHDDSTPPERDGASPMARDEPIPMAHEPMVDDAAARVFLVGVTKRYGSTTALEDVIFTTEPGTIHGLVGPNGSGKTTVLRLIAGLANPTTGRISRPAGATGYSFQEPRFFPDLTVRENLSVFRSLADDPEPVSWVETLLSALRLEPVETRRARDLSGGFRKKLDLALALLDRPQLLLLDEPLADVDRFSRRKIRSFLTSYATDDRTILISSHNGDEFADAYDRLTVLVDGTVRADGAPDDEQVAAFREYYS</sequence>
<dbReference type="InterPro" id="IPR003593">
    <property type="entry name" value="AAA+_ATPase"/>
</dbReference>
<dbReference type="Proteomes" id="UP000011560">
    <property type="component" value="Unassembled WGS sequence"/>
</dbReference>
<dbReference type="Gene3D" id="3.40.50.300">
    <property type="entry name" value="P-loop containing nucleotide triphosphate hydrolases"/>
    <property type="match status" value="1"/>
</dbReference>
<name>M0BMF8_9EURY</name>
<dbReference type="PATRIC" id="fig|1227490.4.peg.1279"/>
<dbReference type="GO" id="GO:0016887">
    <property type="term" value="F:ATP hydrolysis activity"/>
    <property type="evidence" value="ECO:0007669"/>
    <property type="project" value="InterPro"/>
</dbReference>
<keyword evidence="1" id="KW-0547">Nucleotide-binding</keyword>
<dbReference type="Pfam" id="PF00005">
    <property type="entry name" value="ABC_tran"/>
    <property type="match status" value="1"/>
</dbReference>
<dbReference type="InterPro" id="IPR003439">
    <property type="entry name" value="ABC_transporter-like_ATP-bd"/>
</dbReference>
<proteinExistence type="predicted"/>
<reference evidence="5 6" key="1">
    <citation type="journal article" date="2014" name="PLoS Genet.">
        <title>Phylogenetically driven sequencing of extremely halophilic archaea reveals strategies for static and dynamic osmo-response.</title>
        <authorList>
            <person name="Becker E.A."/>
            <person name="Seitzer P.M."/>
            <person name="Tritt A."/>
            <person name="Larsen D."/>
            <person name="Krusor M."/>
            <person name="Yao A.I."/>
            <person name="Wu D."/>
            <person name="Madern D."/>
            <person name="Eisen J.A."/>
            <person name="Darling A.E."/>
            <person name="Facciotti M.T."/>
        </authorList>
    </citation>
    <scope>NUCLEOTIDE SEQUENCE [LARGE SCALE GENOMIC DNA]</scope>
    <source>
        <strain evidence="5 6">JCM 14624</strain>
    </source>
</reference>
<accession>M0BMF8</accession>
<dbReference type="AlphaFoldDB" id="M0BMF8"/>
<dbReference type="PANTHER" id="PTHR43038:SF7">
    <property type="entry name" value="ABC TRANSPORT SYSTEM ATP-BINDING PROTEIN"/>
    <property type="match status" value="1"/>
</dbReference>
<evidence type="ECO:0000256" key="3">
    <source>
        <dbReference type="SAM" id="MobiDB-lite"/>
    </source>
</evidence>
<evidence type="ECO:0000256" key="2">
    <source>
        <dbReference type="ARBA" id="ARBA00022840"/>
    </source>
</evidence>